<name>A0ABR6VUR6_9BACT</name>
<evidence type="ECO:0000313" key="1">
    <source>
        <dbReference type="EMBL" id="MBC3540660.1"/>
    </source>
</evidence>
<accession>A0ABR6VUR6</accession>
<dbReference type="EMBL" id="JACOAF010000030">
    <property type="protein sequence ID" value="MBC3540660.1"/>
    <property type="molecule type" value="Genomic_DNA"/>
</dbReference>
<gene>
    <name evidence="1" type="ORF">H7U12_13280</name>
</gene>
<comment type="caution">
    <text evidence="1">The sequence shown here is derived from an EMBL/GenBank/DDBJ whole genome shotgun (WGS) entry which is preliminary data.</text>
</comment>
<dbReference type="Pfam" id="PF21822">
    <property type="entry name" value="Phage_TAC_15"/>
    <property type="match status" value="1"/>
</dbReference>
<dbReference type="Proteomes" id="UP000659698">
    <property type="component" value="Unassembled WGS sequence"/>
</dbReference>
<keyword evidence="2" id="KW-1185">Reference proteome</keyword>
<proteinExistence type="predicted"/>
<sequence length="138" mass="14919">MLETKEKTIDGHEYQVTQFPALKGMRLAVKIGKLLGDGIGHAATTGSVMDMDVSKVVAGIVENLDEEATPNLLLQLFSSTHRDRKEMNESGFNMAYAGNYMEMGKALLFILEVNYGGFMGALEQARSIGSQAEASAAK</sequence>
<dbReference type="InterPro" id="IPR049156">
    <property type="entry name" value="Phage_chap_TAC_15-like"/>
</dbReference>
<evidence type="ECO:0000313" key="2">
    <source>
        <dbReference type="Proteomes" id="UP000659698"/>
    </source>
</evidence>
<organism evidence="1 2">
    <name type="scientific">Rufibacter sediminis</name>
    <dbReference type="NCBI Taxonomy" id="2762756"/>
    <lineage>
        <taxon>Bacteria</taxon>
        <taxon>Pseudomonadati</taxon>
        <taxon>Bacteroidota</taxon>
        <taxon>Cytophagia</taxon>
        <taxon>Cytophagales</taxon>
        <taxon>Hymenobacteraceae</taxon>
        <taxon>Rufibacter</taxon>
    </lineage>
</organism>
<dbReference type="RefSeq" id="WP_186638695.1">
    <property type="nucleotide sequence ID" value="NZ_JACOAF010000030.1"/>
</dbReference>
<reference evidence="1 2" key="1">
    <citation type="journal article" date="2019" name="Int. J. Syst. Evol. Microbiol.">
        <title>Rufibacter sediminis sp. nov., isolated from freshwater lake sediment.</title>
        <authorList>
            <person name="Qu J.H."/>
            <person name="Zhang L.J."/>
            <person name="Fu Y.H."/>
            <person name="Li H.F."/>
        </authorList>
    </citation>
    <scope>NUCLEOTIDE SEQUENCE [LARGE SCALE GENOMIC DNA]</scope>
    <source>
        <strain evidence="1 2">H-1</strain>
    </source>
</reference>
<protein>
    <submittedName>
        <fullName evidence="1">Uncharacterized protein</fullName>
    </submittedName>
</protein>